<evidence type="ECO:0000256" key="3">
    <source>
        <dbReference type="ARBA" id="ARBA00022475"/>
    </source>
</evidence>
<evidence type="ECO:0000256" key="7">
    <source>
        <dbReference type="RuleBase" id="RU003879"/>
    </source>
</evidence>
<accession>A0ABW1SA72</accession>
<evidence type="ECO:0000256" key="6">
    <source>
        <dbReference type="ARBA" id="ARBA00023136"/>
    </source>
</evidence>
<feature type="transmembrane region" description="Helical" evidence="8">
    <location>
        <begin position="21"/>
        <end position="43"/>
    </location>
</feature>
<keyword evidence="10" id="KW-1185">Reference proteome</keyword>
<dbReference type="InterPro" id="IPR003400">
    <property type="entry name" value="ExbD"/>
</dbReference>
<dbReference type="PANTHER" id="PTHR30558">
    <property type="entry name" value="EXBD MEMBRANE COMPONENT OF PMF-DRIVEN MACROMOLECULE IMPORT SYSTEM"/>
    <property type="match status" value="1"/>
</dbReference>
<evidence type="ECO:0000256" key="8">
    <source>
        <dbReference type="SAM" id="Phobius"/>
    </source>
</evidence>
<comment type="caution">
    <text evidence="9">The sequence shown here is derived from an EMBL/GenBank/DDBJ whole genome shotgun (WGS) entry which is preliminary data.</text>
</comment>
<keyword evidence="3" id="KW-1003">Cell membrane</keyword>
<dbReference type="PANTHER" id="PTHR30558:SF15">
    <property type="entry name" value="BIOPOLYMER TRANSPORT PROTEIN EXBD1"/>
    <property type="match status" value="1"/>
</dbReference>
<protein>
    <submittedName>
        <fullName evidence="9">ExbD/TolR family protein</fullName>
    </submittedName>
</protein>
<evidence type="ECO:0000313" key="10">
    <source>
        <dbReference type="Proteomes" id="UP001596303"/>
    </source>
</evidence>
<keyword evidence="7" id="KW-0813">Transport</keyword>
<dbReference type="RefSeq" id="WP_377378496.1">
    <property type="nucleotide sequence ID" value="NZ_JBHSSW010000012.1"/>
</dbReference>
<proteinExistence type="inferred from homology"/>
<evidence type="ECO:0000256" key="1">
    <source>
        <dbReference type="ARBA" id="ARBA00004162"/>
    </source>
</evidence>
<keyword evidence="5 8" id="KW-1133">Transmembrane helix</keyword>
<gene>
    <name evidence="9" type="ORF">ACFQDM_09700</name>
</gene>
<evidence type="ECO:0000256" key="5">
    <source>
        <dbReference type="ARBA" id="ARBA00022989"/>
    </source>
</evidence>
<comment type="similarity">
    <text evidence="2 7">Belongs to the ExbD/TolR family.</text>
</comment>
<reference evidence="10" key="1">
    <citation type="journal article" date="2019" name="Int. J. Syst. Evol. Microbiol.">
        <title>The Global Catalogue of Microorganisms (GCM) 10K type strain sequencing project: providing services to taxonomists for standard genome sequencing and annotation.</title>
        <authorList>
            <consortium name="The Broad Institute Genomics Platform"/>
            <consortium name="The Broad Institute Genome Sequencing Center for Infectious Disease"/>
            <person name="Wu L."/>
            <person name="Ma J."/>
        </authorList>
    </citation>
    <scope>NUCLEOTIDE SEQUENCE [LARGE SCALE GENOMIC DNA]</scope>
    <source>
        <strain evidence="10">CGMCC-1.15741</strain>
    </source>
</reference>
<dbReference type="Proteomes" id="UP001596303">
    <property type="component" value="Unassembled WGS sequence"/>
</dbReference>
<evidence type="ECO:0000313" key="9">
    <source>
        <dbReference type="EMBL" id="MFC6198354.1"/>
    </source>
</evidence>
<evidence type="ECO:0000256" key="4">
    <source>
        <dbReference type="ARBA" id="ARBA00022692"/>
    </source>
</evidence>
<dbReference type="EMBL" id="JBHSSW010000012">
    <property type="protein sequence ID" value="MFC6198354.1"/>
    <property type="molecule type" value="Genomic_DNA"/>
</dbReference>
<sequence>MIRADVNGIGIDTEDQVRVDMTAMIDVIFTVIAFMMIVINVPIHTLNVDVPESDAAQSSDASKPAVLHVLADDKLWRVDDGDPLDRAGILEALRARQDAREDALPVLVSIDEQAPVQRMVETFSMLQAGGFEQVSIIADTAEGGAS</sequence>
<dbReference type="Pfam" id="PF02472">
    <property type="entry name" value="ExbD"/>
    <property type="match status" value="1"/>
</dbReference>
<name>A0ABW1SA72_9PROT</name>
<evidence type="ECO:0000256" key="2">
    <source>
        <dbReference type="ARBA" id="ARBA00005811"/>
    </source>
</evidence>
<comment type="subcellular location">
    <subcellularLocation>
        <location evidence="1">Cell membrane</location>
        <topology evidence="1">Single-pass membrane protein</topology>
    </subcellularLocation>
    <subcellularLocation>
        <location evidence="7">Cell membrane</location>
        <topology evidence="7">Single-pass type II membrane protein</topology>
    </subcellularLocation>
</comment>
<keyword evidence="4 7" id="KW-0812">Transmembrane</keyword>
<keyword evidence="7" id="KW-0653">Protein transport</keyword>
<organism evidence="9 10">
    <name type="scientific">Ponticaulis profundi</name>
    <dbReference type="NCBI Taxonomy" id="2665222"/>
    <lineage>
        <taxon>Bacteria</taxon>
        <taxon>Pseudomonadati</taxon>
        <taxon>Pseudomonadota</taxon>
        <taxon>Alphaproteobacteria</taxon>
        <taxon>Hyphomonadales</taxon>
        <taxon>Hyphomonadaceae</taxon>
        <taxon>Ponticaulis</taxon>
    </lineage>
</organism>
<dbReference type="Gene3D" id="3.30.420.270">
    <property type="match status" value="1"/>
</dbReference>
<keyword evidence="6 8" id="KW-0472">Membrane</keyword>